<dbReference type="EMBL" id="NDIQ01000001">
    <property type="protein sequence ID" value="PRT53376.1"/>
    <property type="molecule type" value="Genomic_DNA"/>
</dbReference>
<feature type="domain" description="NAD(P)-binding" evidence="1">
    <location>
        <begin position="8"/>
        <end position="233"/>
    </location>
</feature>
<dbReference type="Proteomes" id="UP000238350">
    <property type="component" value="Unassembled WGS sequence"/>
</dbReference>
<keyword evidence="3" id="KW-1185">Reference proteome</keyword>
<evidence type="ECO:0000313" key="3">
    <source>
        <dbReference type="Proteomes" id="UP000238350"/>
    </source>
</evidence>
<organism evidence="2 3">
    <name type="scientific">Wickerhamiella sorbophila</name>
    <dbReference type="NCBI Taxonomy" id="45607"/>
    <lineage>
        <taxon>Eukaryota</taxon>
        <taxon>Fungi</taxon>
        <taxon>Dikarya</taxon>
        <taxon>Ascomycota</taxon>
        <taxon>Saccharomycotina</taxon>
        <taxon>Dipodascomycetes</taxon>
        <taxon>Dipodascales</taxon>
        <taxon>Trichomonascaceae</taxon>
        <taxon>Wickerhamiella</taxon>
    </lineage>
</organism>
<dbReference type="Gene3D" id="3.40.50.720">
    <property type="entry name" value="NAD(P)-binding Rossmann-like Domain"/>
    <property type="match status" value="1"/>
</dbReference>
<dbReference type="InterPro" id="IPR036291">
    <property type="entry name" value="NAD(P)-bd_dom_sf"/>
</dbReference>
<sequence>MRSLAVFGGTGFLGRHICKKGILNGWSVSSISRTVPQLDKDVIPNLEYISGDIFKPDVYRNIIESTNAVVHTVGSFMDHSEYKKVVNAPLVPSTVFKLAQLKLQGRNPMSNTLQRLNYDSAMVLAQTANEIAAKQERVLPFVYISAENWSSLADPNYIATKRRAEHDLMGLKNLRPVFLRPGFMYDSNAQPECWPSFRSALTMAVGVKDKVSGQPPSRISVQAVAAAAVEAAEDDEIIGVVSNEALAEFDVMR</sequence>
<evidence type="ECO:0000313" key="2">
    <source>
        <dbReference type="EMBL" id="PRT53376.1"/>
    </source>
</evidence>
<dbReference type="GO" id="GO:0044877">
    <property type="term" value="F:protein-containing complex binding"/>
    <property type="evidence" value="ECO:0007669"/>
    <property type="project" value="TreeGrafter"/>
</dbReference>
<dbReference type="RefSeq" id="XP_024663322.1">
    <property type="nucleotide sequence ID" value="XM_024807554.1"/>
</dbReference>
<proteinExistence type="predicted"/>
<dbReference type="PANTHER" id="PTHR12126">
    <property type="entry name" value="NADH-UBIQUINONE OXIDOREDUCTASE 39 KDA SUBUNIT-RELATED"/>
    <property type="match status" value="1"/>
</dbReference>
<name>A0A2T0FEF1_9ASCO</name>
<reference evidence="2 3" key="1">
    <citation type="submission" date="2017-04" db="EMBL/GenBank/DDBJ databases">
        <title>Genome sequencing of [Candida] sorbophila.</title>
        <authorList>
            <person name="Ahn J.O."/>
        </authorList>
    </citation>
    <scope>NUCLEOTIDE SEQUENCE [LARGE SCALE GENOMIC DNA]</scope>
    <source>
        <strain evidence="2 3">DS02</strain>
    </source>
</reference>
<dbReference type="Pfam" id="PF13460">
    <property type="entry name" value="NAD_binding_10"/>
    <property type="match status" value="1"/>
</dbReference>
<dbReference type="InterPro" id="IPR016040">
    <property type="entry name" value="NAD(P)-bd_dom"/>
</dbReference>
<evidence type="ECO:0000259" key="1">
    <source>
        <dbReference type="Pfam" id="PF13460"/>
    </source>
</evidence>
<dbReference type="OrthoDB" id="276721at2759"/>
<dbReference type="PANTHER" id="PTHR12126:SF16">
    <property type="entry name" value="MIOREX COMPLEX COMPONENT 2"/>
    <property type="match status" value="1"/>
</dbReference>
<gene>
    <name evidence="2" type="ORF">B9G98_00996</name>
</gene>
<accession>A0A2T0FEF1</accession>
<protein>
    <submittedName>
        <fullName evidence="2">MIOREX complex component 2</fullName>
    </submittedName>
</protein>
<dbReference type="AlphaFoldDB" id="A0A2T0FEF1"/>
<dbReference type="STRING" id="45607.A0A2T0FEF1"/>
<dbReference type="GO" id="GO:0005739">
    <property type="term" value="C:mitochondrion"/>
    <property type="evidence" value="ECO:0007669"/>
    <property type="project" value="TreeGrafter"/>
</dbReference>
<dbReference type="GeneID" id="36514745"/>
<dbReference type="InterPro" id="IPR051207">
    <property type="entry name" value="ComplexI_NDUFA9_subunit"/>
</dbReference>
<dbReference type="SUPFAM" id="SSF51735">
    <property type="entry name" value="NAD(P)-binding Rossmann-fold domains"/>
    <property type="match status" value="1"/>
</dbReference>
<comment type="caution">
    <text evidence="2">The sequence shown here is derived from an EMBL/GenBank/DDBJ whole genome shotgun (WGS) entry which is preliminary data.</text>
</comment>